<evidence type="ECO:0000256" key="1">
    <source>
        <dbReference type="SAM" id="MobiDB-lite"/>
    </source>
</evidence>
<proteinExistence type="predicted"/>
<accession>A0A382B640</accession>
<dbReference type="InterPro" id="IPR009003">
    <property type="entry name" value="Peptidase_S1_PA"/>
</dbReference>
<dbReference type="PANTHER" id="PTHR43019:SF23">
    <property type="entry name" value="PROTEASE DO-LIKE 5, CHLOROPLASTIC"/>
    <property type="match status" value="1"/>
</dbReference>
<feature type="region of interest" description="Disordered" evidence="1">
    <location>
        <begin position="301"/>
        <end position="324"/>
    </location>
</feature>
<organism evidence="2">
    <name type="scientific">marine metagenome</name>
    <dbReference type="NCBI Taxonomy" id="408172"/>
    <lineage>
        <taxon>unclassified sequences</taxon>
        <taxon>metagenomes</taxon>
        <taxon>ecological metagenomes</taxon>
    </lineage>
</organism>
<feature type="region of interest" description="Disordered" evidence="1">
    <location>
        <begin position="275"/>
        <end position="294"/>
    </location>
</feature>
<dbReference type="InterPro" id="IPR043504">
    <property type="entry name" value="Peptidase_S1_PA_chymotrypsin"/>
</dbReference>
<evidence type="ECO:0000313" key="2">
    <source>
        <dbReference type="EMBL" id="SVB08742.1"/>
    </source>
</evidence>
<dbReference type="Pfam" id="PF13365">
    <property type="entry name" value="Trypsin_2"/>
    <property type="match status" value="1"/>
</dbReference>
<dbReference type="AlphaFoldDB" id="A0A382B640"/>
<protein>
    <recommendedName>
        <fullName evidence="3">Serine protease</fullName>
    </recommendedName>
</protein>
<gene>
    <name evidence="2" type="ORF">METZ01_LOCUS161596</name>
</gene>
<dbReference type="Gene3D" id="2.40.10.10">
    <property type="entry name" value="Trypsin-like serine proteases"/>
    <property type="match status" value="2"/>
</dbReference>
<reference evidence="2" key="1">
    <citation type="submission" date="2018-05" db="EMBL/GenBank/DDBJ databases">
        <authorList>
            <person name="Lanie J.A."/>
            <person name="Ng W.-L."/>
            <person name="Kazmierczak K.M."/>
            <person name="Andrzejewski T.M."/>
            <person name="Davidsen T.M."/>
            <person name="Wayne K.J."/>
            <person name="Tettelin H."/>
            <person name="Glass J.I."/>
            <person name="Rusch D."/>
            <person name="Podicherti R."/>
            <person name="Tsui H.-C.T."/>
            <person name="Winkler M.E."/>
        </authorList>
    </citation>
    <scope>NUCLEOTIDE SEQUENCE</scope>
</reference>
<dbReference type="SUPFAM" id="SSF50494">
    <property type="entry name" value="Trypsin-like serine proteases"/>
    <property type="match status" value="1"/>
</dbReference>
<dbReference type="PANTHER" id="PTHR43019">
    <property type="entry name" value="SERINE ENDOPROTEASE DEGS"/>
    <property type="match status" value="1"/>
</dbReference>
<sequence>MSTLIRNMTMAFVIAFSSLAQAQEVAQHLQDVSVTIKSGSAEGSGVLITRELQKSSTDSEKIKVNFVVTCAHVVDNLRSTREIINGEGQRQTIIEYRDAQIVKELVENGRKVGELKMDAKVILFSDAEDGEDIAILMVRKQGFVDTNTEFELSDKPIAIGTGLFHVGSLLGQSGANSMTAGIMSQVGRVLSLGTGDGVVFDQTTVTAFPGSSGGGIFRTDGKYVGMLVRGAGETFNLIVPIRRMRQWASHRHVEWILDPSVAAPSLDALKQIKPENGADEADDKEQSEKSKAFPYLIRRTKPAQEIPVTPTREREAAKALNEAL</sequence>
<dbReference type="EMBL" id="UINC01028193">
    <property type="protein sequence ID" value="SVB08742.1"/>
    <property type="molecule type" value="Genomic_DNA"/>
</dbReference>
<evidence type="ECO:0008006" key="3">
    <source>
        <dbReference type="Google" id="ProtNLM"/>
    </source>
</evidence>
<name>A0A382B640_9ZZZZ</name>